<dbReference type="PANTHER" id="PTHR43735">
    <property type="entry name" value="APOPTOSIS-INDUCING FACTOR 1"/>
    <property type="match status" value="1"/>
</dbReference>
<evidence type="ECO:0000259" key="1">
    <source>
        <dbReference type="Pfam" id="PF07992"/>
    </source>
</evidence>
<dbReference type="PANTHER" id="PTHR43735:SF11">
    <property type="entry name" value="HYPOTHETICAL OXIDOREDUCTASE (EUROFUNG)"/>
    <property type="match status" value="1"/>
</dbReference>
<accession>A0A1V6RCF1</accession>
<dbReference type="GO" id="GO:0050660">
    <property type="term" value="F:flavin adenine dinucleotide binding"/>
    <property type="evidence" value="ECO:0007669"/>
    <property type="project" value="TreeGrafter"/>
</dbReference>
<dbReference type="Gene3D" id="3.50.50.100">
    <property type="match status" value="1"/>
</dbReference>
<dbReference type="GO" id="GO:0004174">
    <property type="term" value="F:electron-transferring-flavoprotein dehydrogenase activity"/>
    <property type="evidence" value="ECO:0007669"/>
    <property type="project" value="TreeGrafter"/>
</dbReference>
<feature type="domain" description="FAD/NAD(P)-binding" evidence="1">
    <location>
        <begin position="7"/>
        <end position="308"/>
    </location>
</feature>
<dbReference type="Pfam" id="PF07992">
    <property type="entry name" value="Pyr_redox_2"/>
    <property type="match status" value="1"/>
</dbReference>
<dbReference type="PRINTS" id="PR00368">
    <property type="entry name" value="FADPNR"/>
</dbReference>
<name>A0A1V6RCF1_9EURO</name>
<dbReference type="InterPro" id="IPR023753">
    <property type="entry name" value="FAD/NAD-binding_dom"/>
</dbReference>
<dbReference type="FunFam" id="3.50.50.100:FF:000015">
    <property type="entry name" value="Amid-like NADH oxidoreductase, putative"/>
    <property type="match status" value="1"/>
</dbReference>
<protein>
    <recommendedName>
        <fullName evidence="1">FAD/NAD(P)-binding domain-containing protein</fullName>
    </recommendedName>
</protein>
<evidence type="ECO:0000313" key="3">
    <source>
        <dbReference type="Proteomes" id="UP000191518"/>
    </source>
</evidence>
<dbReference type="GO" id="GO:0005737">
    <property type="term" value="C:cytoplasm"/>
    <property type="evidence" value="ECO:0007669"/>
    <property type="project" value="TreeGrafter"/>
</dbReference>
<comment type="caution">
    <text evidence="2">The sequence shown here is derived from an EMBL/GenBank/DDBJ whole genome shotgun (WGS) entry which is preliminary data.</text>
</comment>
<dbReference type="Proteomes" id="UP000191518">
    <property type="component" value="Unassembled WGS sequence"/>
</dbReference>
<dbReference type="InterPro" id="IPR036188">
    <property type="entry name" value="FAD/NAD-bd_sf"/>
</dbReference>
<dbReference type="PRINTS" id="PR00469">
    <property type="entry name" value="PNDRDTASEII"/>
</dbReference>
<dbReference type="EMBL" id="MDYP01000067">
    <property type="protein sequence ID" value="OQD99003.1"/>
    <property type="molecule type" value="Genomic_DNA"/>
</dbReference>
<sequence length="398" mass="43523">MATSLRNIIVVGGSFVGRATAQELARVIPPTHRVLLTEPHTHFHNLFIFPRFAIVPGHEHKAFIPYTGIFNDSPNPSSHGIVPDRVVSVKPTHIQLDREWQGSKEVPFDYVVLATGTRLSKPAGMDNDDKASSVNYLQKHQAGVKKSQSILIVGGGAVGVQMATDLKEYYPEKEVTLVQSRPRVMPSFHPGLHDLVKKRFDELGVRLITGARVTVPPSGFPNDGSTFDVQLKNGTTESTQFVILATGQTPNSQIVADLKPSRPDGESVINPDNGYIRIRPTMQFLDEQYSNMFAVGDIADTGAQKAARPGLGHAAVVAKNIQALIEGRAPEDTFVKGPGAIHLTLGMKHNVIFRNPNTAEGQTEPWINPKDDGQEDMNAGGMWERLGVSVDDPRQYHL</sequence>
<keyword evidence="3" id="KW-1185">Reference proteome</keyword>
<dbReference type="OrthoDB" id="202203at2759"/>
<dbReference type="STRING" id="29845.A0A1V6RCF1"/>
<organism evidence="2 3">
    <name type="scientific">Penicillium vulpinum</name>
    <dbReference type="NCBI Taxonomy" id="29845"/>
    <lineage>
        <taxon>Eukaryota</taxon>
        <taxon>Fungi</taxon>
        <taxon>Dikarya</taxon>
        <taxon>Ascomycota</taxon>
        <taxon>Pezizomycotina</taxon>
        <taxon>Eurotiomycetes</taxon>
        <taxon>Eurotiomycetidae</taxon>
        <taxon>Eurotiales</taxon>
        <taxon>Aspergillaceae</taxon>
        <taxon>Penicillium</taxon>
    </lineage>
</organism>
<proteinExistence type="predicted"/>
<gene>
    <name evidence="2" type="ORF">PENVUL_c067G10213</name>
</gene>
<reference evidence="3" key="1">
    <citation type="journal article" date="2017" name="Nat. Microbiol.">
        <title>Global analysis of biosynthetic gene clusters reveals vast potential of secondary metabolite production in Penicillium species.</title>
        <authorList>
            <person name="Nielsen J.C."/>
            <person name="Grijseels S."/>
            <person name="Prigent S."/>
            <person name="Ji B."/>
            <person name="Dainat J."/>
            <person name="Nielsen K.F."/>
            <person name="Frisvad J.C."/>
            <person name="Workman M."/>
            <person name="Nielsen J."/>
        </authorList>
    </citation>
    <scope>NUCLEOTIDE SEQUENCE [LARGE SCALE GENOMIC DNA]</scope>
    <source>
        <strain evidence="3">IBT 29486</strain>
    </source>
</reference>
<dbReference type="AlphaFoldDB" id="A0A1V6RCF1"/>
<dbReference type="SUPFAM" id="SSF51905">
    <property type="entry name" value="FAD/NAD(P)-binding domain"/>
    <property type="match status" value="1"/>
</dbReference>
<evidence type="ECO:0000313" key="2">
    <source>
        <dbReference type="EMBL" id="OQD99003.1"/>
    </source>
</evidence>